<evidence type="ECO:0000256" key="1">
    <source>
        <dbReference type="ARBA" id="ARBA00004642"/>
    </source>
</evidence>
<keyword evidence="16" id="KW-1185">Reference proteome</keyword>
<evidence type="ECO:0000256" key="5">
    <source>
        <dbReference type="ARBA" id="ARBA00022833"/>
    </source>
</evidence>
<dbReference type="PROSITE" id="PS50950">
    <property type="entry name" value="ZF_THAP"/>
    <property type="match status" value="1"/>
</dbReference>
<dbReference type="PANTHER" id="PTHR46600:SF1">
    <property type="entry name" value="THAP DOMAIN-CONTAINING PROTEIN 1"/>
    <property type="match status" value="1"/>
</dbReference>
<feature type="compositionally biased region" description="Polar residues" evidence="13">
    <location>
        <begin position="82"/>
        <end position="103"/>
    </location>
</feature>
<dbReference type="InterPro" id="IPR026516">
    <property type="entry name" value="THAP1/10"/>
</dbReference>
<keyword evidence="7" id="KW-0175">Coiled coil</keyword>
<keyword evidence="6" id="KW-0805">Transcription regulation</keyword>
<dbReference type="Pfam" id="PF05485">
    <property type="entry name" value="THAP"/>
    <property type="match status" value="1"/>
</dbReference>
<dbReference type="InterPro" id="IPR006612">
    <property type="entry name" value="THAP_Znf"/>
</dbReference>
<sequence>MATKIGWKCIIPGCKSSAKSPGHYFPKNNDIIKKWLEVVSVPWLLNLPEEEIRKCRICHLHFSENSYIFSLNRRRLKHNAIPSQNLSSSRVETDITQPSTSQESTREIDMQSNEMSETIEIDISQPSTSQKSTREIDMQFNEISETIEIDISQPNANH</sequence>
<evidence type="ECO:0000256" key="12">
    <source>
        <dbReference type="PROSITE-ProRule" id="PRU00309"/>
    </source>
</evidence>
<evidence type="ECO:0000256" key="2">
    <source>
        <dbReference type="ARBA" id="ARBA00006177"/>
    </source>
</evidence>
<comment type="similarity">
    <text evidence="2">Belongs to the THAP1 family.</text>
</comment>
<dbReference type="STRING" id="471704.A0A151J5J4"/>
<keyword evidence="11" id="KW-0131">Cell cycle</keyword>
<comment type="subcellular location">
    <subcellularLocation>
        <location evidence="1">Nucleus</location>
        <location evidence="1">Nucleoplasm</location>
    </subcellularLocation>
</comment>
<evidence type="ECO:0000256" key="9">
    <source>
        <dbReference type="ARBA" id="ARBA00023163"/>
    </source>
</evidence>
<dbReference type="GO" id="GO:0043565">
    <property type="term" value="F:sequence-specific DNA binding"/>
    <property type="evidence" value="ECO:0007669"/>
    <property type="project" value="InterPro"/>
</dbReference>
<evidence type="ECO:0000259" key="14">
    <source>
        <dbReference type="PROSITE" id="PS50950"/>
    </source>
</evidence>
<gene>
    <name evidence="15" type="ORF">ALC57_09329</name>
</gene>
<name>A0A151J5J4_9HYME</name>
<dbReference type="PANTHER" id="PTHR46600">
    <property type="entry name" value="THAP DOMAIN-CONTAINING"/>
    <property type="match status" value="1"/>
</dbReference>
<dbReference type="EMBL" id="KQ979973">
    <property type="protein sequence ID" value="KYN18388.1"/>
    <property type="molecule type" value="Genomic_DNA"/>
</dbReference>
<dbReference type="SUPFAM" id="SSF57716">
    <property type="entry name" value="Glucocorticoid receptor-like (DNA-binding domain)"/>
    <property type="match status" value="1"/>
</dbReference>
<feature type="domain" description="THAP-type" evidence="14">
    <location>
        <begin position="1"/>
        <end position="85"/>
    </location>
</feature>
<evidence type="ECO:0000256" key="10">
    <source>
        <dbReference type="ARBA" id="ARBA00023242"/>
    </source>
</evidence>
<dbReference type="InterPro" id="IPR038441">
    <property type="entry name" value="THAP_Znf_sf"/>
</dbReference>
<evidence type="ECO:0000313" key="15">
    <source>
        <dbReference type="EMBL" id="KYN18388.1"/>
    </source>
</evidence>
<evidence type="ECO:0000256" key="8">
    <source>
        <dbReference type="ARBA" id="ARBA00023125"/>
    </source>
</evidence>
<keyword evidence="8 12" id="KW-0238">DNA-binding</keyword>
<evidence type="ECO:0000256" key="4">
    <source>
        <dbReference type="ARBA" id="ARBA00022771"/>
    </source>
</evidence>
<reference evidence="15 16" key="1">
    <citation type="submission" date="2015-09" db="EMBL/GenBank/DDBJ databases">
        <title>Trachymyrmex cornetzi WGS genome.</title>
        <authorList>
            <person name="Nygaard S."/>
            <person name="Hu H."/>
            <person name="Boomsma J."/>
            <person name="Zhang G."/>
        </authorList>
    </citation>
    <scope>NUCLEOTIDE SEQUENCE [LARGE SCALE GENOMIC DNA]</scope>
    <source>
        <strain evidence="15">Tcor2-1</strain>
        <tissue evidence="15">Whole body</tissue>
    </source>
</reference>
<organism evidence="15 16">
    <name type="scientific">Trachymyrmex cornetzi</name>
    <dbReference type="NCBI Taxonomy" id="471704"/>
    <lineage>
        <taxon>Eukaryota</taxon>
        <taxon>Metazoa</taxon>
        <taxon>Ecdysozoa</taxon>
        <taxon>Arthropoda</taxon>
        <taxon>Hexapoda</taxon>
        <taxon>Insecta</taxon>
        <taxon>Pterygota</taxon>
        <taxon>Neoptera</taxon>
        <taxon>Endopterygota</taxon>
        <taxon>Hymenoptera</taxon>
        <taxon>Apocrita</taxon>
        <taxon>Aculeata</taxon>
        <taxon>Formicoidea</taxon>
        <taxon>Formicidae</taxon>
        <taxon>Myrmicinae</taxon>
        <taxon>Trachymyrmex</taxon>
    </lineage>
</organism>
<accession>A0A151J5J4</accession>
<dbReference type="GO" id="GO:0005654">
    <property type="term" value="C:nucleoplasm"/>
    <property type="evidence" value="ECO:0007669"/>
    <property type="project" value="UniProtKB-SubCell"/>
</dbReference>
<dbReference type="Proteomes" id="UP000078492">
    <property type="component" value="Unassembled WGS sequence"/>
</dbReference>
<keyword evidence="3" id="KW-0479">Metal-binding</keyword>
<evidence type="ECO:0000256" key="3">
    <source>
        <dbReference type="ARBA" id="ARBA00022723"/>
    </source>
</evidence>
<keyword evidence="9" id="KW-0804">Transcription</keyword>
<dbReference type="SMART" id="SM00980">
    <property type="entry name" value="THAP"/>
    <property type="match status" value="1"/>
</dbReference>
<evidence type="ECO:0000256" key="13">
    <source>
        <dbReference type="SAM" id="MobiDB-lite"/>
    </source>
</evidence>
<evidence type="ECO:0000313" key="16">
    <source>
        <dbReference type="Proteomes" id="UP000078492"/>
    </source>
</evidence>
<dbReference type="AlphaFoldDB" id="A0A151J5J4"/>
<dbReference type="Gene3D" id="6.20.210.20">
    <property type="entry name" value="THAP domain"/>
    <property type="match status" value="1"/>
</dbReference>
<dbReference type="GO" id="GO:0008270">
    <property type="term" value="F:zinc ion binding"/>
    <property type="evidence" value="ECO:0007669"/>
    <property type="project" value="UniProtKB-KW"/>
</dbReference>
<evidence type="ECO:0000256" key="7">
    <source>
        <dbReference type="ARBA" id="ARBA00023054"/>
    </source>
</evidence>
<evidence type="ECO:0000256" key="6">
    <source>
        <dbReference type="ARBA" id="ARBA00023015"/>
    </source>
</evidence>
<keyword evidence="10" id="KW-0539">Nucleus</keyword>
<protein>
    <recommendedName>
        <fullName evidence="14">THAP-type domain-containing protein</fullName>
    </recommendedName>
</protein>
<proteinExistence type="inferred from homology"/>
<evidence type="ECO:0000256" key="11">
    <source>
        <dbReference type="ARBA" id="ARBA00023306"/>
    </source>
</evidence>
<feature type="region of interest" description="Disordered" evidence="13">
    <location>
        <begin position="82"/>
        <end position="108"/>
    </location>
</feature>
<keyword evidence="4 12" id="KW-0863">Zinc-finger</keyword>
<keyword evidence="5" id="KW-0862">Zinc</keyword>